<dbReference type="AlphaFoldDB" id="A0AAU9K0P2"/>
<evidence type="ECO:0000313" key="1">
    <source>
        <dbReference type="EMBL" id="CAG9329217.1"/>
    </source>
</evidence>
<keyword evidence="2" id="KW-1185">Reference proteome</keyword>
<comment type="caution">
    <text evidence="1">The sequence shown here is derived from an EMBL/GenBank/DDBJ whole genome shotgun (WGS) entry which is preliminary data.</text>
</comment>
<organism evidence="1 2">
    <name type="scientific">Blepharisma stoltei</name>
    <dbReference type="NCBI Taxonomy" id="1481888"/>
    <lineage>
        <taxon>Eukaryota</taxon>
        <taxon>Sar</taxon>
        <taxon>Alveolata</taxon>
        <taxon>Ciliophora</taxon>
        <taxon>Postciliodesmatophora</taxon>
        <taxon>Heterotrichea</taxon>
        <taxon>Heterotrichida</taxon>
        <taxon>Blepharismidae</taxon>
        <taxon>Blepharisma</taxon>
    </lineage>
</organism>
<dbReference type="EMBL" id="CAJZBQ010000047">
    <property type="protein sequence ID" value="CAG9329217.1"/>
    <property type="molecule type" value="Genomic_DNA"/>
</dbReference>
<evidence type="ECO:0000313" key="2">
    <source>
        <dbReference type="Proteomes" id="UP001162131"/>
    </source>
</evidence>
<sequence>MCIQDALLIASILIEEKKAFTFQKYVISIGNCAQVTRIQWRTPEHVQVKFIRNQLPFNASVSQISLFNQIFNSNSPDINDPLFTNYANKVRFLINKEIKSKYIKLSTETVDLCEFLEYVKILLENTVIKKQKLMKFSLDFVQNSDRKWYFLGLHSYKTGDKFNAKRFSLESGLSVPSLKICNVDQNDEINTARICERFIRTTHRRTRSDLYQTNSTKTLQPSSRHSKPTSFLLNLETKSTHQQKLIENEVDKLIGKDQISYLKFMSYQKWIKRREDHLPDMPLEKKYAEKIASAKNFVKRKYSEGFNNLKSMIQSMTDITSHVSLTGTYVAQQATKLLLGKLNKPVKTDPEKANALAIQRTPRRRFTKLIDRIAEDELKFGSENLDFIKLTLSRRRKG</sequence>
<reference evidence="1" key="1">
    <citation type="submission" date="2021-09" db="EMBL/GenBank/DDBJ databases">
        <authorList>
            <consortium name="AG Swart"/>
            <person name="Singh M."/>
            <person name="Singh A."/>
            <person name="Seah K."/>
            <person name="Emmerich C."/>
        </authorList>
    </citation>
    <scope>NUCLEOTIDE SEQUENCE</scope>
    <source>
        <strain evidence="1">ATCC30299</strain>
    </source>
</reference>
<gene>
    <name evidence="1" type="ORF">BSTOLATCC_MIC48043</name>
</gene>
<proteinExistence type="predicted"/>
<protein>
    <submittedName>
        <fullName evidence="1">Uncharacterized protein</fullName>
    </submittedName>
</protein>
<accession>A0AAU9K0P2</accession>
<name>A0AAU9K0P2_9CILI</name>
<dbReference type="Proteomes" id="UP001162131">
    <property type="component" value="Unassembled WGS sequence"/>
</dbReference>